<name>A9VV17_BACMK</name>
<evidence type="ECO:0000313" key="2">
    <source>
        <dbReference type="EMBL" id="ABY46449.1"/>
    </source>
</evidence>
<sequence>MSEIIEVTEDNTYAGVEKAEVFRIGTAYSTTNRSLIKTIKYTYLCSVAQCLKLS</sequence>
<reference evidence="2 3" key="1">
    <citation type="journal article" date="2008" name="Chem. Biol. Interact.">
        <title>Extending the Bacillus cereus group genomics to putative food-borne pathogens of different toxicity.</title>
        <authorList>
            <person name="Lapidus A."/>
            <person name="Goltsman E."/>
            <person name="Auger S."/>
            <person name="Galleron N."/>
            <person name="Segurens B."/>
            <person name="Dossat C."/>
            <person name="Land M.L."/>
            <person name="Broussolle V."/>
            <person name="Brillard J."/>
            <person name="Guinebretiere M.H."/>
            <person name="Sanchis V."/>
            <person name="Nguen-The C."/>
            <person name="Lereclus D."/>
            <person name="Richardson P."/>
            <person name="Wincker P."/>
            <person name="Weissenbach J."/>
            <person name="Ehrlich S.D."/>
            <person name="Sorokin A."/>
        </authorList>
    </citation>
    <scope>NUCLEOTIDE SEQUENCE [LARGE SCALE GENOMIC DNA]</scope>
    <source>
        <strain evidence="2 3">KBAB4</strain>
        <plasmid evidence="2">pBWB401</plasmid>
    </source>
</reference>
<protein>
    <recommendedName>
        <fullName evidence="1">Sublancin immunity protein SunI-like PH domain-containing protein</fullName>
    </recommendedName>
</protein>
<dbReference type="AlphaFoldDB" id="A9VV17"/>
<accession>A9VV17</accession>
<dbReference type="Proteomes" id="UP000002154">
    <property type="component" value="Plasmid pBWB401"/>
</dbReference>
<feature type="domain" description="Sublancin immunity protein SunI-like PH" evidence="1">
    <location>
        <begin position="2"/>
        <end position="46"/>
    </location>
</feature>
<keyword evidence="2" id="KW-0614">Plasmid</keyword>
<proteinExistence type="predicted"/>
<evidence type="ECO:0000259" key="1">
    <source>
        <dbReference type="Pfam" id="PF23491"/>
    </source>
</evidence>
<geneLocation type="plasmid" evidence="2 3">
    <name>pBWB401</name>
</geneLocation>
<gene>
    <name evidence="2" type="ordered locus">BcerKBAB4_5458</name>
</gene>
<organism evidence="2 3">
    <name type="scientific">Bacillus mycoides (strain KBAB4)</name>
    <name type="common">Bacillus weihenstephanensis</name>
    <dbReference type="NCBI Taxonomy" id="315730"/>
    <lineage>
        <taxon>Bacteria</taxon>
        <taxon>Bacillati</taxon>
        <taxon>Bacillota</taxon>
        <taxon>Bacilli</taxon>
        <taxon>Bacillales</taxon>
        <taxon>Bacillaceae</taxon>
        <taxon>Bacillus</taxon>
        <taxon>Bacillus cereus group</taxon>
    </lineage>
</organism>
<dbReference type="EMBL" id="CP000904">
    <property type="protein sequence ID" value="ABY46449.1"/>
    <property type="molecule type" value="Genomic_DNA"/>
</dbReference>
<evidence type="ECO:0000313" key="3">
    <source>
        <dbReference type="Proteomes" id="UP000002154"/>
    </source>
</evidence>
<dbReference type="Pfam" id="PF23491">
    <property type="entry name" value="bPH_8"/>
    <property type="match status" value="1"/>
</dbReference>
<dbReference type="KEGG" id="bwe:BcerKBAB4_5458"/>
<dbReference type="HOGENOM" id="CLU_3040748_0_0_9"/>
<dbReference type="InterPro" id="IPR055365">
    <property type="entry name" value="PH_SunI-like"/>
</dbReference>